<evidence type="ECO:0000313" key="12">
    <source>
        <dbReference type="Proteomes" id="UP001190926"/>
    </source>
</evidence>
<evidence type="ECO:0000256" key="4">
    <source>
        <dbReference type="ARBA" id="ARBA00022692"/>
    </source>
</evidence>
<keyword evidence="7 9" id="KW-0472">Membrane</keyword>
<dbReference type="GO" id="GO:0008374">
    <property type="term" value="F:O-acyltransferase activity"/>
    <property type="evidence" value="ECO:0007669"/>
    <property type="project" value="InterPro"/>
</dbReference>
<evidence type="ECO:0000256" key="6">
    <source>
        <dbReference type="ARBA" id="ARBA00023098"/>
    </source>
</evidence>
<evidence type="ECO:0000256" key="2">
    <source>
        <dbReference type="ARBA" id="ARBA00007282"/>
    </source>
</evidence>
<feature type="transmembrane region" description="Helical" evidence="9">
    <location>
        <begin position="34"/>
        <end position="51"/>
    </location>
</feature>
<keyword evidence="12" id="KW-1185">Reference proteome</keyword>
<comment type="subcellular location">
    <subcellularLocation>
        <location evidence="1">Membrane</location>
        <topology evidence="1">Multi-pass membrane protein</topology>
    </subcellularLocation>
</comment>
<feature type="transmembrane region" description="Helical" evidence="9">
    <location>
        <begin position="149"/>
        <end position="171"/>
    </location>
</feature>
<accession>A0AAD4J496</accession>
<evidence type="ECO:0000256" key="5">
    <source>
        <dbReference type="ARBA" id="ARBA00022989"/>
    </source>
</evidence>
<evidence type="ECO:0000256" key="9">
    <source>
        <dbReference type="SAM" id="Phobius"/>
    </source>
</evidence>
<keyword evidence="6" id="KW-0443">Lipid metabolism</keyword>
<feature type="transmembrane region" description="Helical" evidence="9">
    <location>
        <begin position="58"/>
        <end position="79"/>
    </location>
</feature>
<dbReference type="GO" id="GO:0016020">
    <property type="term" value="C:membrane"/>
    <property type="evidence" value="ECO:0007669"/>
    <property type="project" value="UniProtKB-SubCell"/>
</dbReference>
<dbReference type="InterPro" id="IPR032805">
    <property type="entry name" value="Wax_synthase_dom"/>
</dbReference>
<evidence type="ECO:0000256" key="7">
    <source>
        <dbReference type="ARBA" id="ARBA00023136"/>
    </source>
</evidence>
<name>A0AAD4J496_PERFH</name>
<evidence type="ECO:0000259" key="10">
    <source>
        <dbReference type="Pfam" id="PF13813"/>
    </source>
</evidence>
<comment type="similarity">
    <text evidence="2">Belongs to the wax synthase family.</text>
</comment>
<dbReference type="PANTHER" id="PTHR31595">
    <property type="entry name" value="LONG-CHAIN-ALCOHOL O-FATTY-ACYLTRANSFERASE 3-RELATED"/>
    <property type="match status" value="1"/>
</dbReference>
<keyword evidence="8" id="KW-0012">Acyltransferase</keyword>
<sequence>MEGEIKNLILVWTTIVASLCYCQTAGKIFPSGSLRRLSIFPITCLFLLLPLKLTTIHLGAVTSFFIAWLATFKLILFAFNTGPLHSNPPLPLSHFIPLACFPIKIQKSDTELDQPANKSRISFATKIIILALLIRVYGYKDHLHPKIIWFCYCIHIYFMLEMLLSLFGAIAKSLTQVELEPQFNEPYLATSLQDFWGRRWNLMVPKILHPTVFQPVRSVLARLMGRKWAAIPAVMSTFFVSGLMHELVVYNFGRVRPSGEMMGFFVLHGASLSVEIVVKKMLPRKFWLPGFVSGPLTVAYVIISSFWLFFPPFIRAGADVKGCTETLAFMEFVKTRQLVSPTQLTCPFL</sequence>
<gene>
    <name evidence="11" type="ORF">C2S53_009157</name>
</gene>
<dbReference type="GO" id="GO:0006629">
    <property type="term" value="P:lipid metabolic process"/>
    <property type="evidence" value="ECO:0007669"/>
    <property type="project" value="UniProtKB-KW"/>
</dbReference>
<evidence type="ECO:0000256" key="3">
    <source>
        <dbReference type="ARBA" id="ARBA00022679"/>
    </source>
</evidence>
<evidence type="ECO:0000256" key="8">
    <source>
        <dbReference type="ARBA" id="ARBA00023315"/>
    </source>
</evidence>
<keyword evidence="4 9" id="KW-0812">Transmembrane</keyword>
<reference evidence="11 12" key="1">
    <citation type="journal article" date="2021" name="Nat. Commun.">
        <title>Incipient diploidization of the medicinal plant Perilla within 10,000 years.</title>
        <authorList>
            <person name="Zhang Y."/>
            <person name="Shen Q."/>
            <person name="Leng L."/>
            <person name="Zhang D."/>
            <person name="Chen S."/>
            <person name="Shi Y."/>
            <person name="Ning Z."/>
            <person name="Chen S."/>
        </authorList>
    </citation>
    <scope>NUCLEOTIDE SEQUENCE [LARGE SCALE GENOMIC DNA]</scope>
    <source>
        <strain evidence="12">cv. PC099</strain>
    </source>
</reference>
<comment type="caution">
    <text evidence="11">The sequence shown here is derived from an EMBL/GenBank/DDBJ whole genome shotgun (WGS) entry which is preliminary data.</text>
</comment>
<dbReference type="EMBL" id="SDAM02000155">
    <property type="protein sequence ID" value="KAH6826921.1"/>
    <property type="molecule type" value="Genomic_DNA"/>
</dbReference>
<dbReference type="InterPro" id="IPR044851">
    <property type="entry name" value="Wax_synthase"/>
</dbReference>
<protein>
    <recommendedName>
        <fullName evidence="10">Wax synthase domain-containing protein</fullName>
    </recommendedName>
</protein>
<organism evidence="11 12">
    <name type="scientific">Perilla frutescens var. hirtella</name>
    <name type="common">Perilla citriodora</name>
    <name type="synonym">Perilla setoyensis</name>
    <dbReference type="NCBI Taxonomy" id="608512"/>
    <lineage>
        <taxon>Eukaryota</taxon>
        <taxon>Viridiplantae</taxon>
        <taxon>Streptophyta</taxon>
        <taxon>Embryophyta</taxon>
        <taxon>Tracheophyta</taxon>
        <taxon>Spermatophyta</taxon>
        <taxon>Magnoliopsida</taxon>
        <taxon>eudicotyledons</taxon>
        <taxon>Gunneridae</taxon>
        <taxon>Pentapetalae</taxon>
        <taxon>asterids</taxon>
        <taxon>lamiids</taxon>
        <taxon>Lamiales</taxon>
        <taxon>Lamiaceae</taxon>
        <taxon>Nepetoideae</taxon>
        <taxon>Elsholtzieae</taxon>
        <taxon>Perilla</taxon>
    </lineage>
</organism>
<feature type="transmembrane region" description="Helical" evidence="9">
    <location>
        <begin position="228"/>
        <end position="249"/>
    </location>
</feature>
<feature type="transmembrane region" description="Helical" evidence="9">
    <location>
        <begin position="121"/>
        <end position="137"/>
    </location>
</feature>
<proteinExistence type="inferred from homology"/>
<dbReference type="InterPro" id="IPR017088">
    <property type="entry name" value="Wax_synthase_Magnoliopsida"/>
</dbReference>
<dbReference type="PIRSF" id="PIRSF037006">
    <property type="entry name" value="Wax_synthase"/>
    <property type="match status" value="1"/>
</dbReference>
<dbReference type="PANTHER" id="PTHR31595:SF72">
    <property type="entry name" value="ACYL-COA--STEROL O-ACYLTRANSFERASE 1-LIKE"/>
    <property type="match status" value="1"/>
</dbReference>
<dbReference type="Pfam" id="PF13813">
    <property type="entry name" value="MBOAT_2"/>
    <property type="match status" value="1"/>
</dbReference>
<keyword evidence="3" id="KW-0808">Transferase</keyword>
<feature type="domain" description="Wax synthase" evidence="10">
    <location>
        <begin position="180"/>
        <end position="266"/>
    </location>
</feature>
<dbReference type="Proteomes" id="UP001190926">
    <property type="component" value="Unassembled WGS sequence"/>
</dbReference>
<evidence type="ECO:0000313" key="11">
    <source>
        <dbReference type="EMBL" id="KAH6826921.1"/>
    </source>
</evidence>
<feature type="transmembrane region" description="Helical" evidence="9">
    <location>
        <begin position="290"/>
        <end position="310"/>
    </location>
</feature>
<keyword evidence="5 9" id="KW-1133">Transmembrane helix</keyword>
<dbReference type="AlphaFoldDB" id="A0AAD4J496"/>
<evidence type="ECO:0000256" key="1">
    <source>
        <dbReference type="ARBA" id="ARBA00004141"/>
    </source>
</evidence>